<comment type="similarity">
    <text evidence="2">Belongs to the bacterial sugar transferase family.</text>
</comment>
<keyword evidence="10" id="KW-1185">Reference proteome</keyword>
<name>A0A109W4Y8_9BACT</name>
<dbReference type="GO" id="GO:0016780">
    <property type="term" value="F:phosphotransferase activity, for other substituted phosphate groups"/>
    <property type="evidence" value="ECO:0007669"/>
    <property type="project" value="TreeGrafter"/>
</dbReference>
<evidence type="ECO:0000259" key="8">
    <source>
        <dbReference type="Pfam" id="PF02397"/>
    </source>
</evidence>
<keyword evidence="4 7" id="KW-0812">Transmembrane</keyword>
<evidence type="ECO:0000256" key="3">
    <source>
        <dbReference type="ARBA" id="ARBA00022679"/>
    </source>
</evidence>
<keyword evidence="3" id="KW-0808">Transferase</keyword>
<gene>
    <name evidence="9" type="ORF">AXF13_14235</name>
</gene>
<comment type="subcellular location">
    <subcellularLocation>
        <location evidence="1">Membrane</location>
        <topology evidence="1">Multi-pass membrane protein</topology>
    </subcellularLocation>
</comment>
<dbReference type="NCBIfam" id="TIGR03013">
    <property type="entry name" value="EpsB_2"/>
    <property type="match status" value="1"/>
</dbReference>
<dbReference type="PANTHER" id="PTHR30576:SF0">
    <property type="entry name" value="UNDECAPRENYL-PHOSPHATE N-ACETYLGALACTOSAMINYL 1-PHOSPHATE TRANSFERASE-RELATED"/>
    <property type="match status" value="1"/>
</dbReference>
<dbReference type="KEGG" id="dfi:AXF13_14235"/>
<organism evidence="9 10">
    <name type="scientific">Desulfovibrio fairfieldensis</name>
    <dbReference type="NCBI Taxonomy" id="44742"/>
    <lineage>
        <taxon>Bacteria</taxon>
        <taxon>Pseudomonadati</taxon>
        <taxon>Thermodesulfobacteriota</taxon>
        <taxon>Desulfovibrionia</taxon>
        <taxon>Desulfovibrionales</taxon>
        <taxon>Desulfovibrionaceae</taxon>
        <taxon>Desulfovibrio</taxon>
    </lineage>
</organism>
<dbReference type="RefSeq" id="WP_062254240.1">
    <property type="nucleotide sequence ID" value="NZ_CP014229.1"/>
</dbReference>
<protein>
    <submittedName>
        <fullName evidence="9">Exopolysaccharide biosynthesis protein</fullName>
    </submittedName>
</protein>
<keyword evidence="6 7" id="KW-0472">Membrane</keyword>
<feature type="transmembrane region" description="Helical" evidence="7">
    <location>
        <begin position="43"/>
        <end position="61"/>
    </location>
</feature>
<feature type="transmembrane region" description="Helical" evidence="7">
    <location>
        <begin position="103"/>
        <end position="121"/>
    </location>
</feature>
<evidence type="ECO:0000256" key="6">
    <source>
        <dbReference type="ARBA" id="ARBA00023136"/>
    </source>
</evidence>
<dbReference type="EMBL" id="CP014229">
    <property type="protein sequence ID" value="AMD91189.1"/>
    <property type="molecule type" value="Genomic_DNA"/>
</dbReference>
<sequence length="449" mass="51216">MISTYRMALLQVLDIFCLLLALTITGVTTIAPDLSVFHDYTGASLFTVFFYMLFFYILDAYSVGREDFRETSGRVLVACVLGIISSATASYSFDHWRFDRETLLMLFTLSLAFSLGWRWLYYRNADKLTHPLRILLVGVDRAGKVRQLLAEGLPQATIIGYVGERDQGPDAGPCLGPPFKALDVAREKRATMILLLPDAPIDDDIAHDLLEAKLRGSMVVDIRTFYEHVVQRLPLSQINDEWLLQTEGFSLNTRGSLRRLKRALDVLISLVLLIPATPVMLLTALIVRLESPGPVIYRQDRVGLYEKEFTVYKFRSMRADAEKNGAVWASAHDNRVTRFGKFIRKVRIDELPQIWNILKGDMSFIGPRPERMAFVKQLKKDIPYYSLRHTVKPGLTGWAQVCYPYGASEEDARRKLEYDLYYIKNMSILLDIHIIFKTIGVVLFPKGAR</sequence>
<reference evidence="10" key="1">
    <citation type="submission" date="2016-02" db="EMBL/GenBank/DDBJ databases">
        <authorList>
            <person name="Holder M.E."/>
            <person name="Ajami N.J."/>
            <person name="Petrosino J.F."/>
        </authorList>
    </citation>
    <scope>NUCLEOTIDE SEQUENCE [LARGE SCALE GENOMIC DNA]</scope>
    <source>
        <strain evidence="10">CCUG 45958</strain>
    </source>
</reference>
<dbReference type="PANTHER" id="PTHR30576">
    <property type="entry name" value="COLANIC BIOSYNTHESIS UDP-GLUCOSE LIPID CARRIER TRANSFERASE"/>
    <property type="match status" value="1"/>
</dbReference>
<feature type="transmembrane region" description="Helical" evidence="7">
    <location>
        <begin position="264"/>
        <end position="287"/>
    </location>
</feature>
<evidence type="ECO:0000256" key="7">
    <source>
        <dbReference type="SAM" id="Phobius"/>
    </source>
</evidence>
<proteinExistence type="inferred from homology"/>
<dbReference type="STRING" id="44742.AXF13_14235"/>
<feature type="transmembrane region" description="Helical" evidence="7">
    <location>
        <begin position="73"/>
        <end position="91"/>
    </location>
</feature>
<evidence type="ECO:0000256" key="4">
    <source>
        <dbReference type="ARBA" id="ARBA00022692"/>
    </source>
</evidence>
<accession>A0A109W4Y8</accession>
<feature type="domain" description="Bacterial sugar transferase" evidence="8">
    <location>
        <begin position="261"/>
        <end position="443"/>
    </location>
</feature>
<evidence type="ECO:0000256" key="1">
    <source>
        <dbReference type="ARBA" id="ARBA00004141"/>
    </source>
</evidence>
<dbReference type="Proteomes" id="UP000069241">
    <property type="component" value="Chromosome"/>
</dbReference>
<dbReference type="InterPro" id="IPR003362">
    <property type="entry name" value="Bact_transf"/>
</dbReference>
<dbReference type="GO" id="GO:0016020">
    <property type="term" value="C:membrane"/>
    <property type="evidence" value="ECO:0007669"/>
    <property type="project" value="UniProtKB-SubCell"/>
</dbReference>
<evidence type="ECO:0000256" key="2">
    <source>
        <dbReference type="ARBA" id="ARBA00006464"/>
    </source>
</evidence>
<feature type="transmembrane region" description="Helical" evidence="7">
    <location>
        <begin position="12"/>
        <end position="31"/>
    </location>
</feature>
<dbReference type="NCBIfam" id="TIGR03025">
    <property type="entry name" value="EPS_sugtrans"/>
    <property type="match status" value="1"/>
</dbReference>
<keyword evidence="5 7" id="KW-1133">Transmembrane helix</keyword>
<dbReference type="AlphaFoldDB" id="A0A109W4Y8"/>
<evidence type="ECO:0000256" key="5">
    <source>
        <dbReference type="ARBA" id="ARBA00022989"/>
    </source>
</evidence>
<dbReference type="InterPro" id="IPR017464">
    <property type="entry name" value="Sugar_tfrase_EpsB_2"/>
</dbReference>
<evidence type="ECO:0000313" key="10">
    <source>
        <dbReference type="Proteomes" id="UP000069241"/>
    </source>
</evidence>
<evidence type="ECO:0000313" key="9">
    <source>
        <dbReference type="EMBL" id="AMD91189.1"/>
    </source>
</evidence>
<dbReference type="Pfam" id="PF02397">
    <property type="entry name" value="Bac_transf"/>
    <property type="match status" value="1"/>
</dbReference>
<dbReference type="InterPro" id="IPR017475">
    <property type="entry name" value="EPS_sugar_tfrase"/>
</dbReference>